<dbReference type="CDD" id="cd06261">
    <property type="entry name" value="TM_PBP2"/>
    <property type="match status" value="1"/>
</dbReference>
<evidence type="ECO:0000256" key="3">
    <source>
        <dbReference type="ARBA" id="ARBA00022448"/>
    </source>
</evidence>
<dbReference type="InterPro" id="IPR010065">
    <property type="entry name" value="AA_ABC_transptr_permease_3TM"/>
</dbReference>
<evidence type="ECO:0000256" key="5">
    <source>
        <dbReference type="ARBA" id="ARBA00022692"/>
    </source>
</evidence>
<keyword evidence="4" id="KW-1003">Cell membrane</keyword>
<evidence type="ECO:0000313" key="12">
    <source>
        <dbReference type="Proteomes" id="UP000824031"/>
    </source>
</evidence>
<keyword evidence="5 9" id="KW-0812">Transmembrane</keyword>
<organism evidence="11 12">
    <name type="scientific">Candidatus Gemmiger excrementavium</name>
    <dbReference type="NCBI Taxonomy" id="2838608"/>
    <lineage>
        <taxon>Bacteria</taxon>
        <taxon>Bacillati</taxon>
        <taxon>Bacillota</taxon>
        <taxon>Clostridia</taxon>
        <taxon>Eubacteriales</taxon>
        <taxon>Gemmiger</taxon>
    </lineage>
</organism>
<dbReference type="GO" id="GO:0043190">
    <property type="term" value="C:ATP-binding cassette (ABC) transporter complex"/>
    <property type="evidence" value="ECO:0007669"/>
    <property type="project" value="InterPro"/>
</dbReference>
<dbReference type="EMBL" id="DXBO01000016">
    <property type="protein sequence ID" value="HIZ47262.1"/>
    <property type="molecule type" value="Genomic_DNA"/>
</dbReference>
<keyword evidence="6" id="KW-0029">Amino-acid transport</keyword>
<evidence type="ECO:0000256" key="1">
    <source>
        <dbReference type="ARBA" id="ARBA00004651"/>
    </source>
</evidence>
<keyword evidence="8 9" id="KW-0472">Membrane</keyword>
<sequence>MQEFLTNCADILQRYGFSYLRGAGTTLVLALVGTFFGCLIGFAVGALQTIPIDKQRDPVWKRGLLHLLRGVLRCYVELFRGTPMIVQAVFIYYGLLMFGIKMDMWTTGFLVVSINTGAYMAETVRGGIVSIDPGQTEGAMAIGMNHWQTMVHVILPQALRNIIPQIGNNFIINIKDTSVLSVVSITDLFFVHKSVVGALYTYFESACIVMVIYLTMTLLASYLLRLWEKALDGPQNYDLNTTDTLAYTSGMYNAPDPHHESQNLDMKGEAAHV</sequence>
<dbReference type="InterPro" id="IPR035906">
    <property type="entry name" value="MetI-like_sf"/>
</dbReference>
<reference evidence="11" key="1">
    <citation type="journal article" date="2021" name="PeerJ">
        <title>Extensive microbial diversity within the chicken gut microbiome revealed by metagenomics and culture.</title>
        <authorList>
            <person name="Gilroy R."/>
            <person name="Ravi A."/>
            <person name="Getino M."/>
            <person name="Pursley I."/>
            <person name="Horton D.L."/>
            <person name="Alikhan N.F."/>
            <person name="Baker D."/>
            <person name="Gharbi K."/>
            <person name="Hall N."/>
            <person name="Watson M."/>
            <person name="Adriaenssens E.M."/>
            <person name="Foster-Nyarko E."/>
            <person name="Jarju S."/>
            <person name="Secka A."/>
            <person name="Antonio M."/>
            <person name="Oren A."/>
            <person name="Chaudhuri R.R."/>
            <person name="La Ragione R."/>
            <person name="Hildebrand F."/>
            <person name="Pallen M.J."/>
        </authorList>
    </citation>
    <scope>NUCLEOTIDE SEQUENCE</scope>
    <source>
        <strain evidence="11">3436</strain>
    </source>
</reference>
<protein>
    <submittedName>
        <fullName evidence="11">Amino acid ABC transporter permease</fullName>
    </submittedName>
</protein>
<dbReference type="PANTHER" id="PTHR30614">
    <property type="entry name" value="MEMBRANE COMPONENT OF AMINO ACID ABC TRANSPORTER"/>
    <property type="match status" value="1"/>
</dbReference>
<evidence type="ECO:0000259" key="10">
    <source>
        <dbReference type="PROSITE" id="PS50928"/>
    </source>
</evidence>
<dbReference type="NCBIfam" id="TIGR01726">
    <property type="entry name" value="HEQRo_perm_3TM"/>
    <property type="match status" value="1"/>
</dbReference>
<dbReference type="InterPro" id="IPR043429">
    <property type="entry name" value="ArtM/GltK/GlnP/TcyL/YhdX-like"/>
</dbReference>
<dbReference type="AlphaFoldDB" id="A0A9D2F140"/>
<reference evidence="11" key="2">
    <citation type="submission" date="2021-04" db="EMBL/GenBank/DDBJ databases">
        <authorList>
            <person name="Gilroy R."/>
        </authorList>
    </citation>
    <scope>NUCLEOTIDE SEQUENCE</scope>
    <source>
        <strain evidence="11">3436</strain>
    </source>
</reference>
<dbReference type="GO" id="GO:0006865">
    <property type="term" value="P:amino acid transport"/>
    <property type="evidence" value="ECO:0007669"/>
    <property type="project" value="UniProtKB-KW"/>
</dbReference>
<comment type="caution">
    <text evidence="11">The sequence shown here is derived from an EMBL/GenBank/DDBJ whole genome shotgun (WGS) entry which is preliminary data.</text>
</comment>
<evidence type="ECO:0000256" key="9">
    <source>
        <dbReference type="RuleBase" id="RU363032"/>
    </source>
</evidence>
<feature type="transmembrane region" description="Helical" evidence="9">
    <location>
        <begin position="78"/>
        <end position="100"/>
    </location>
</feature>
<evidence type="ECO:0000256" key="2">
    <source>
        <dbReference type="ARBA" id="ARBA00010072"/>
    </source>
</evidence>
<dbReference type="Pfam" id="PF00528">
    <property type="entry name" value="BPD_transp_1"/>
    <property type="match status" value="1"/>
</dbReference>
<comment type="subcellular location">
    <subcellularLocation>
        <location evidence="1 9">Cell membrane</location>
        <topology evidence="1 9">Multi-pass membrane protein</topology>
    </subcellularLocation>
</comment>
<dbReference type="InterPro" id="IPR000515">
    <property type="entry name" value="MetI-like"/>
</dbReference>
<accession>A0A9D2F140</accession>
<keyword evidence="3 9" id="KW-0813">Transport</keyword>
<evidence type="ECO:0000256" key="8">
    <source>
        <dbReference type="ARBA" id="ARBA00023136"/>
    </source>
</evidence>
<dbReference type="Gene3D" id="1.10.3720.10">
    <property type="entry name" value="MetI-like"/>
    <property type="match status" value="1"/>
</dbReference>
<dbReference type="PROSITE" id="PS50928">
    <property type="entry name" value="ABC_TM1"/>
    <property type="match status" value="1"/>
</dbReference>
<evidence type="ECO:0000256" key="7">
    <source>
        <dbReference type="ARBA" id="ARBA00022989"/>
    </source>
</evidence>
<dbReference type="PANTHER" id="PTHR30614:SF20">
    <property type="entry name" value="GLUTAMINE TRANSPORT SYSTEM PERMEASE PROTEIN GLNP"/>
    <property type="match status" value="1"/>
</dbReference>
<evidence type="ECO:0000256" key="4">
    <source>
        <dbReference type="ARBA" id="ARBA00022475"/>
    </source>
</evidence>
<comment type="similarity">
    <text evidence="2">Belongs to the binding-protein-dependent transport system permease family. HisMQ subfamily.</text>
</comment>
<evidence type="ECO:0000313" key="11">
    <source>
        <dbReference type="EMBL" id="HIZ47262.1"/>
    </source>
</evidence>
<feature type="transmembrane region" description="Helical" evidence="9">
    <location>
        <begin position="27"/>
        <end position="47"/>
    </location>
</feature>
<dbReference type="SUPFAM" id="SSF161098">
    <property type="entry name" value="MetI-like"/>
    <property type="match status" value="1"/>
</dbReference>
<proteinExistence type="inferred from homology"/>
<name>A0A9D2F140_9FIRM</name>
<dbReference type="Proteomes" id="UP000824031">
    <property type="component" value="Unassembled WGS sequence"/>
</dbReference>
<keyword evidence="7 9" id="KW-1133">Transmembrane helix</keyword>
<feature type="domain" description="ABC transmembrane type-1" evidence="10">
    <location>
        <begin position="23"/>
        <end position="224"/>
    </location>
</feature>
<feature type="transmembrane region" description="Helical" evidence="9">
    <location>
        <begin position="199"/>
        <end position="224"/>
    </location>
</feature>
<dbReference type="GO" id="GO:0022857">
    <property type="term" value="F:transmembrane transporter activity"/>
    <property type="evidence" value="ECO:0007669"/>
    <property type="project" value="InterPro"/>
</dbReference>
<evidence type="ECO:0000256" key="6">
    <source>
        <dbReference type="ARBA" id="ARBA00022970"/>
    </source>
</evidence>
<gene>
    <name evidence="11" type="ORF">H9810_00895</name>
</gene>